<dbReference type="Proteomes" id="UP000824120">
    <property type="component" value="Chromosome 4"/>
</dbReference>
<organism evidence="1 2">
    <name type="scientific">Solanum commersonii</name>
    <name type="common">Commerson's wild potato</name>
    <name type="synonym">Commerson's nightshade</name>
    <dbReference type="NCBI Taxonomy" id="4109"/>
    <lineage>
        <taxon>Eukaryota</taxon>
        <taxon>Viridiplantae</taxon>
        <taxon>Streptophyta</taxon>
        <taxon>Embryophyta</taxon>
        <taxon>Tracheophyta</taxon>
        <taxon>Spermatophyta</taxon>
        <taxon>Magnoliopsida</taxon>
        <taxon>eudicotyledons</taxon>
        <taxon>Gunneridae</taxon>
        <taxon>Pentapetalae</taxon>
        <taxon>asterids</taxon>
        <taxon>lamiids</taxon>
        <taxon>Solanales</taxon>
        <taxon>Solanaceae</taxon>
        <taxon>Solanoideae</taxon>
        <taxon>Solaneae</taxon>
        <taxon>Solanum</taxon>
    </lineage>
</organism>
<reference evidence="1 2" key="1">
    <citation type="submission" date="2020-09" db="EMBL/GenBank/DDBJ databases">
        <title>De no assembly of potato wild relative species, Solanum commersonii.</title>
        <authorList>
            <person name="Cho K."/>
        </authorList>
    </citation>
    <scope>NUCLEOTIDE SEQUENCE [LARGE SCALE GENOMIC DNA]</scope>
    <source>
        <strain evidence="1">LZ3.2</strain>
        <tissue evidence="1">Leaf</tissue>
    </source>
</reference>
<comment type="caution">
    <text evidence="1">The sequence shown here is derived from an EMBL/GenBank/DDBJ whole genome shotgun (WGS) entry which is preliminary data.</text>
</comment>
<protein>
    <submittedName>
        <fullName evidence="1">Uncharacterized protein</fullName>
    </submittedName>
</protein>
<evidence type="ECO:0000313" key="1">
    <source>
        <dbReference type="EMBL" id="KAG5613475.1"/>
    </source>
</evidence>
<sequence>MDEENDFFCDKQSGQIFLDFKQGWSSFHVSCIPILRHIHRARHLSILPKVLDNKKSNPKICISPMK</sequence>
<evidence type="ECO:0000313" key="2">
    <source>
        <dbReference type="Proteomes" id="UP000824120"/>
    </source>
</evidence>
<gene>
    <name evidence="1" type="ORF">H5410_024756</name>
</gene>
<dbReference type="AlphaFoldDB" id="A0A9J5ZMW7"/>
<dbReference type="EMBL" id="JACXVP010000004">
    <property type="protein sequence ID" value="KAG5613475.1"/>
    <property type="molecule type" value="Genomic_DNA"/>
</dbReference>
<proteinExistence type="predicted"/>
<name>A0A9J5ZMW7_SOLCO</name>
<keyword evidence="2" id="KW-1185">Reference proteome</keyword>
<accession>A0A9J5ZMW7</accession>